<name>A0A815YEI3_9BILA</name>
<proteinExistence type="predicted"/>
<feature type="region of interest" description="Disordered" evidence="1">
    <location>
        <begin position="1"/>
        <end position="59"/>
    </location>
</feature>
<feature type="non-terminal residue" evidence="2">
    <location>
        <position position="59"/>
    </location>
</feature>
<dbReference type="AlphaFoldDB" id="A0A815YEI3"/>
<dbReference type="Proteomes" id="UP000663845">
    <property type="component" value="Unassembled WGS sequence"/>
</dbReference>
<evidence type="ECO:0000313" key="2">
    <source>
        <dbReference type="EMBL" id="CAF1569737.1"/>
    </source>
</evidence>
<organism evidence="2 3">
    <name type="scientific">Adineta steineri</name>
    <dbReference type="NCBI Taxonomy" id="433720"/>
    <lineage>
        <taxon>Eukaryota</taxon>
        <taxon>Metazoa</taxon>
        <taxon>Spiralia</taxon>
        <taxon>Gnathifera</taxon>
        <taxon>Rotifera</taxon>
        <taxon>Eurotatoria</taxon>
        <taxon>Bdelloidea</taxon>
        <taxon>Adinetida</taxon>
        <taxon>Adinetidae</taxon>
        <taxon>Adineta</taxon>
    </lineage>
</organism>
<comment type="caution">
    <text evidence="2">The sequence shown here is derived from an EMBL/GenBank/DDBJ whole genome shotgun (WGS) entry which is preliminary data.</text>
</comment>
<protein>
    <submittedName>
        <fullName evidence="2">Uncharacterized protein</fullName>
    </submittedName>
</protein>
<reference evidence="2" key="1">
    <citation type="submission" date="2021-02" db="EMBL/GenBank/DDBJ databases">
        <authorList>
            <person name="Nowell W R."/>
        </authorList>
    </citation>
    <scope>NUCLEOTIDE SEQUENCE</scope>
</reference>
<dbReference type="EMBL" id="CAJNOG010008716">
    <property type="protein sequence ID" value="CAF1569737.1"/>
    <property type="molecule type" value="Genomic_DNA"/>
</dbReference>
<sequence>ILLGEDDDNENEEKSPNKRGRGRPARKQGAKTTASKKDTYQEAENVTGEDNTESDGQSP</sequence>
<feature type="compositionally biased region" description="Acidic residues" evidence="1">
    <location>
        <begin position="1"/>
        <end position="11"/>
    </location>
</feature>
<feature type="non-terminal residue" evidence="2">
    <location>
        <position position="1"/>
    </location>
</feature>
<accession>A0A815YEI3</accession>
<gene>
    <name evidence="2" type="ORF">JYZ213_LOCUS47289</name>
</gene>
<evidence type="ECO:0000313" key="3">
    <source>
        <dbReference type="Proteomes" id="UP000663845"/>
    </source>
</evidence>
<evidence type="ECO:0000256" key="1">
    <source>
        <dbReference type="SAM" id="MobiDB-lite"/>
    </source>
</evidence>
<feature type="compositionally biased region" description="Basic residues" evidence="1">
    <location>
        <begin position="17"/>
        <end position="29"/>
    </location>
</feature>